<dbReference type="Pfam" id="PF03105">
    <property type="entry name" value="SPX"/>
    <property type="match status" value="2"/>
</dbReference>
<dbReference type="SUPFAM" id="SSF57850">
    <property type="entry name" value="RING/U-box"/>
    <property type="match status" value="1"/>
</dbReference>
<dbReference type="InterPro" id="IPR018957">
    <property type="entry name" value="Znf_C3HC4_RING-type"/>
</dbReference>
<dbReference type="STRING" id="1890364.A0A2P6NNG2"/>
<name>A0A2P6NNG2_9EUKA</name>
<dbReference type="Gene3D" id="3.30.40.10">
    <property type="entry name" value="Zinc/RING finger domain, C3HC4 (zinc finger)"/>
    <property type="match status" value="1"/>
</dbReference>
<dbReference type="PROSITE" id="PS00518">
    <property type="entry name" value="ZF_RING_1"/>
    <property type="match status" value="1"/>
</dbReference>
<dbReference type="PANTHER" id="PTHR23327:SF51">
    <property type="entry name" value="TRANSCRIPTIONAL REGULATOR OF YEAST FORM ADHERENCE 3"/>
    <property type="match status" value="1"/>
</dbReference>
<dbReference type="InterPro" id="IPR001841">
    <property type="entry name" value="Znf_RING"/>
</dbReference>
<evidence type="ECO:0000256" key="4">
    <source>
        <dbReference type="PROSITE-ProRule" id="PRU00175"/>
    </source>
</evidence>
<reference evidence="7 8" key="1">
    <citation type="journal article" date="2018" name="Genome Biol. Evol.">
        <title>Multiple Roots of Fruiting Body Formation in Amoebozoa.</title>
        <authorList>
            <person name="Hillmann F."/>
            <person name="Forbes G."/>
            <person name="Novohradska S."/>
            <person name="Ferling I."/>
            <person name="Riege K."/>
            <person name="Groth M."/>
            <person name="Westermann M."/>
            <person name="Marz M."/>
            <person name="Spaller T."/>
            <person name="Winckler T."/>
            <person name="Schaap P."/>
            <person name="Glockner G."/>
        </authorList>
    </citation>
    <scope>NUCLEOTIDE SEQUENCE [LARGE SCALE GENOMIC DNA]</scope>
    <source>
        <strain evidence="7 8">Jena</strain>
    </source>
</reference>
<dbReference type="Proteomes" id="UP000241769">
    <property type="component" value="Unassembled WGS sequence"/>
</dbReference>
<dbReference type="EMBL" id="MDYQ01000044">
    <property type="protein sequence ID" value="PRP85495.1"/>
    <property type="molecule type" value="Genomic_DNA"/>
</dbReference>
<dbReference type="SMART" id="SM00184">
    <property type="entry name" value="RING"/>
    <property type="match status" value="1"/>
</dbReference>
<evidence type="ECO:0008006" key="9">
    <source>
        <dbReference type="Google" id="ProtNLM"/>
    </source>
</evidence>
<dbReference type="InterPro" id="IPR017907">
    <property type="entry name" value="Znf_RING_CS"/>
</dbReference>
<sequence length="373" mass="42958">MKFGKELNATLCSLPSEWHSYTIQYKQLKKLITQLVLEMRDVGLSPEELREGKISKRIVFENQGQNVISTVCIAPNESEGVDSEKLLQMRTDSAFFSALFDTLSGLSNLEKDNRKALTDTLEVLSDRLLKAASPREKDMYIWRNIFGLYHEASVFNITSDKNSRDRLDWFNGQMRERKFRDKLHHNSRDIFDEFILILTQLVSVVQFQRLNQKAMRKILKKHDKRTGLGESTYFSKFIAREELSLSADPCTTASQMIALRVTRVVPQPEDYSCPVCMDIAWKPIRLSCSHLFCLPCLIKAQDQEKWDCPVCRCADSVKKANGGNIDRGVQKLMQLYFPKEIQKKAIERSKELAIRDYEALTGYAVSNDKCVLM</sequence>
<dbReference type="GO" id="GO:0008270">
    <property type="term" value="F:zinc ion binding"/>
    <property type="evidence" value="ECO:0007669"/>
    <property type="project" value="UniProtKB-KW"/>
</dbReference>
<dbReference type="PROSITE" id="PS51382">
    <property type="entry name" value="SPX"/>
    <property type="match status" value="1"/>
</dbReference>
<dbReference type="InParanoid" id="A0A2P6NNG2"/>
<accession>A0A2P6NNG2</accession>
<dbReference type="OrthoDB" id="1703270at2759"/>
<dbReference type="PANTHER" id="PTHR23327">
    <property type="entry name" value="RING FINGER PROTEIN 127"/>
    <property type="match status" value="1"/>
</dbReference>
<dbReference type="PROSITE" id="PS50089">
    <property type="entry name" value="ZF_RING_2"/>
    <property type="match status" value="1"/>
</dbReference>
<protein>
    <recommendedName>
        <fullName evidence="9">SPX domain-containing protein</fullName>
    </recommendedName>
</protein>
<keyword evidence="1" id="KW-0479">Metal-binding</keyword>
<feature type="domain" description="RING-type" evidence="5">
    <location>
        <begin position="273"/>
        <end position="312"/>
    </location>
</feature>
<gene>
    <name evidence="7" type="ORF">PROFUN_06864</name>
</gene>
<evidence type="ECO:0000259" key="5">
    <source>
        <dbReference type="PROSITE" id="PS50089"/>
    </source>
</evidence>
<evidence type="ECO:0000313" key="8">
    <source>
        <dbReference type="Proteomes" id="UP000241769"/>
    </source>
</evidence>
<dbReference type="Pfam" id="PF00097">
    <property type="entry name" value="zf-C3HC4"/>
    <property type="match status" value="1"/>
</dbReference>
<dbReference type="InterPro" id="IPR004331">
    <property type="entry name" value="SPX_dom"/>
</dbReference>
<keyword evidence="8" id="KW-1185">Reference proteome</keyword>
<dbReference type="AlphaFoldDB" id="A0A2P6NNG2"/>
<organism evidence="7 8">
    <name type="scientific">Planoprotostelium fungivorum</name>
    <dbReference type="NCBI Taxonomy" id="1890364"/>
    <lineage>
        <taxon>Eukaryota</taxon>
        <taxon>Amoebozoa</taxon>
        <taxon>Evosea</taxon>
        <taxon>Variosea</taxon>
        <taxon>Cavosteliida</taxon>
        <taxon>Cavosteliaceae</taxon>
        <taxon>Planoprotostelium</taxon>
    </lineage>
</organism>
<evidence type="ECO:0000313" key="7">
    <source>
        <dbReference type="EMBL" id="PRP85495.1"/>
    </source>
</evidence>
<keyword evidence="2 4" id="KW-0863">Zinc-finger</keyword>
<dbReference type="InterPro" id="IPR013083">
    <property type="entry name" value="Znf_RING/FYVE/PHD"/>
</dbReference>
<evidence type="ECO:0000259" key="6">
    <source>
        <dbReference type="PROSITE" id="PS51382"/>
    </source>
</evidence>
<evidence type="ECO:0000256" key="1">
    <source>
        <dbReference type="ARBA" id="ARBA00022723"/>
    </source>
</evidence>
<proteinExistence type="predicted"/>
<evidence type="ECO:0000256" key="2">
    <source>
        <dbReference type="ARBA" id="ARBA00022771"/>
    </source>
</evidence>
<comment type="caution">
    <text evidence="7">The sequence shown here is derived from an EMBL/GenBank/DDBJ whole genome shotgun (WGS) entry which is preliminary data.</text>
</comment>
<feature type="domain" description="SPX" evidence="6">
    <location>
        <begin position="1"/>
        <end position="236"/>
    </location>
</feature>
<keyword evidence="3" id="KW-0862">Zinc</keyword>
<evidence type="ECO:0000256" key="3">
    <source>
        <dbReference type="ARBA" id="ARBA00022833"/>
    </source>
</evidence>